<dbReference type="InterPro" id="IPR008538">
    <property type="entry name" value="Uma2"/>
</dbReference>
<dbReference type="Gene3D" id="3.90.1570.10">
    <property type="entry name" value="tt1808, chain A"/>
    <property type="match status" value="1"/>
</dbReference>
<reference evidence="2 3" key="1">
    <citation type="submission" date="2019-07" db="EMBL/GenBank/DDBJ databases">
        <title>Tepidimonas alkaliphilus YIM 72238 draft genome.</title>
        <authorList>
            <person name="Da Costa M.S."/>
            <person name="Froufe H.J.C."/>
            <person name="Egas C."/>
            <person name="Albuquerque L."/>
        </authorList>
    </citation>
    <scope>NUCLEOTIDE SEQUENCE [LARGE SCALE GENOMIC DNA]</scope>
    <source>
        <strain evidence="2 3">YIM 72238</strain>
    </source>
</reference>
<keyword evidence="2" id="KW-0378">Hydrolase</keyword>
<dbReference type="SUPFAM" id="SSF52980">
    <property type="entry name" value="Restriction endonuclease-like"/>
    <property type="match status" value="1"/>
</dbReference>
<name>A0A554WA14_9BURK</name>
<dbReference type="InterPro" id="IPR011335">
    <property type="entry name" value="Restrct_endonuc-II-like"/>
</dbReference>
<dbReference type="Proteomes" id="UP000315736">
    <property type="component" value="Unassembled WGS sequence"/>
</dbReference>
<protein>
    <submittedName>
        <fullName evidence="2">Putative restriction endonuclease</fullName>
    </submittedName>
</protein>
<dbReference type="RefSeq" id="WP_143889801.1">
    <property type="nucleotide sequence ID" value="NZ_VJNB01000003.1"/>
</dbReference>
<accession>A0A554WA14</accession>
<keyword evidence="2" id="KW-0255">Endonuclease</keyword>
<dbReference type="OrthoDB" id="9799703at2"/>
<feature type="domain" description="Putative restriction endonuclease" evidence="1">
    <location>
        <begin position="12"/>
        <end position="169"/>
    </location>
</feature>
<keyword evidence="2" id="KW-0540">Nuclease</keyword>
<proteinExistence type="predicted"/>
<dbReference type="AlphaFoldDB" id="A0A554WA14"/>
<dbReference type="EMBL" id="VJNB01000003">
    <property type="protein sequence ID" value="TSE20412.1"/>
    <property type="molecule type" value="Genomic_DNA"/>
</dbReference>
<dbReference type="PANTHER" id="PTHR36558">
    <property type="entry name" value="GLR1098 PROTEIN"/>
    <property type="match status" value="1"/>
</dbReference>
<sequence>MKAAALAWIDEDEYLRWEAAQPTRHEYVDGQIYAMTGASLRHNIIAGNIYTLLRHHLRGSPCRTFLTDVKLRVAKQRSIYYPDVMVTCDPRHQQVEPGDFMVEQPRLVVEVLSTTTAATDRREKWHAYRTLPSLQEYVLIEQDRAAITIHRRDGDIGWQRIELQPGDPVEFASVELVTDFAAIYDESGVPLSDDPHA</sequence>
<comment type="caution">
    <text evidence="2">The sequence shown here is derived from an EMBL/GenBank/DDBJ whole genome shotgun (WGS) entry which is preliminary data.</text>
</comment>
<evidence type="ECO:0000313" key="3">
    <source>
        <dbReference type="Proteomes" id="UP000315736"/>
    </source>
</evidence>
<keyword evidence="3" id="KW-1185">Reference proteome</keyword>
<dbReference type="InterPro" id="IPR012296">
    <property type="entry name" value="Nuclease_put_TT1808"/>
</dbReference>
<dbReference type="GO" id="GO:0004519">
    <property type="term" value="F:endonuclease activity"/>
    <property type="evidence" value="ECO:0007669"/>
    <property type="project" value="UniProtKB-KW"/>
</dbReference>
<evidence type="ECO:0000259" key="1">
    <source>
        <dbReference type="Pfam" id="PF05685"/>
    </source>
</evidence>
<evidence type="ECO:0000313" key="2">
    <source>
        <dbReference type="EMBL" id="TSE20412.1"/>
    </source>
</evidence>
<gene>
    <name evidence="2" type="ORF">Talka_00757</name>
</gene>
<organism evidence="2 3">
    <name type="scientific">Tepidimonas alkaliphilus</name>
    <dbReference type="NCBI Taxonomy" id="2588942"/>
    <lineage>
        <taxon>Bacteria</taxon>
        <taxon>Pseudomonadati</taxon>
        <taxon>Pseudomonadota</taxon>
        <taxon>Betaproteobacteria</taxon>
        <taxon>Burkholderiales</taxon>
        <taxon>Tepidimonas</taxon>
    </lineage>
</organism>
<dbReference type="Pfam" id="PF05685">
    <property type="entry name" value="Uma2"/>
    <property type="match status" value="1"/>
</dbReference>
<dbReference type="PANTHER" id="PTHR36558:SF1">
    <property type="entry name" value="RESTRICTION ENDONUCLEASE DOMAIN-CONTAINING PROTEIN-RELATED"/>
    <property type="match status" value="1"/>
</dbReference>
<dbReference type="CDD" id="cd06260">
    <property type="entry name" value="DUF820-like"/>
    <property type="match status" value="1"/>
</dbReference>